<reference evidence="2 3" key="2">
    <citation type="journal article" date="2014" name="PLoS ONE">
        <title>Evolution of mitochondria reconstructed from the energy metabolism of living bacteria.</title>
        <authorList>
            <person name="Degli Esposti M."/>
            <person name="Chouaia B."/>
            <person name="Comandatore F."/>
            <person name="Crotti E."/>
            <person name="Sassera D."/>
            <person name="Lievens P.M."/>
            <person name="Daffonchio D."/>
            <person name="Bandi C."/>
        </authorList>
    </citation>
    <scope>NUCLEOTIDE SEQUENCE [LARGE SCALE GENOMIC DNA]</scope>
    <source>
        <strain evidence="2 3">SF2.1</strain>
    </source>
</reference>
<dbReference type="EMBL" id="CBLX010000027">
    <property type="protein sequence ID" value="CDG41261.1"/>
    <property type="molecule type" value="Genomic_DNA"/>
</dbReference>
<dbReference type="Proteomes" id="UP000027583">
    <property type="component" value="Unassembled WGS sequence"/>
</dbReference>
<name>A0A060QM30_9PROT</name>
<proteinExistence type="predicted"/>
<accession>A0A060QM30</accession>
<dbReference type="AlphaFoldDB" id="A0A060QM30"/>
<evidence type="ECO:0000313" key="2">
    <source>
        <dbReference type="EMBL" id="CDG41261.1"/>
    </source>
</evidence>
<comment type="caution">
    <text evidence="2">The sequence shown here is derived from an EMBL/GenBank/DDBJ whole genome shotgun (WGS) entry which is preliminary data.</text>
</comment>
<sequence length="213" mass="22047">MNDTPEPQLKPLSHGTVGSGHHSPRESGGLTSKLVLASAVVMACMGGAYWQNTAHGGVTAARAPQASTSSLDREPQIRADARHLGAQFALIAPGQASSALAHSGFDTQQRANILAAVKNRRMRLVRMPIAQIAGLPGQSIAITSGGLTQRLTLKPELQAVVLPIYLAGEVTISPLTQPPAGGLETGILTALGAQVLPPLASLDQQIVLDVIVQ</sequence>
<dbReference type="RefSeq" id="WP_023979573.1">
    <property type="nucleotide sequence ID" value="NZ_CBLX010000027.1"/>
</dbReference>
<organism evidence="2 3">
    <name type="scientific">Asaia bogorensis</name>
    <dbReference type="NCBI Taxonomy" id="91915"/>
    <lineage>
        <taxon>Bacteria</taxon>
        <taxon>Pseudomonadati</taxon>
        <taxon>Pseudomonadota</taxon>
        <taxon>Alphaproteobacteria</taxon>
        <taxon>Acetobacterales</taxon>
        <taxon>Acetobacteraceae</taxon>
        <taxon>Asaia</taxon>
    </lineage>
</organism>
<feature type="region of interest" description="Disordered" evidence="1">
    <location>
        <begin position="1"/>
        <end position="29"/>
    </location>
</feature>
<evidence type="ECO:0000256" key="1">
    <source>
        <dbReference type="SAM" id="MobiDB-lite"/>
    </source>
</evidence>
<gene>
    <name evidence="2" type="ORF">ASAP_3216</name>
</gene>
<evidence type="ECO:0000313" key="3">
    <source>
        <dbReference type="Proteomes" id="UP000027583"/>
    </source>
</evidence>
<reference evidence="2 3" key="1">
    <citation type="journal article" date="2014" name="Genome Biol. Evol.">
        <title>Acetic acid bacteria genomes reveal functional traits for adaptation to life in insect guts.</title>
        <authorList>
            <person name="Chouaia B."/>
            <person name="Gaiarsa S."/>
            <person name="Crotti E."/>
            <person name="Comandatore F."/>
            <person name="Degli Esposti M."/>
            <person name="Ricci I."/>
            <person name="Alma A."/>
            <person name="Favia G."/>
            <person name="Bandi C."/>
            <person name="Daffonchio D."/>
        </authorList>
    </citation>
    <scope>NUCLEOTIDE SEQUENCE [LARGE SCALE GENOMIC DNA]</scope>
    <source>
        <strain evidence="2 3">SF2.1</strain>
    </source>
</reference>
<protein>
    <submittedName>
        <fullName evidence="2">Uncharacterized protein</fullName>
    </submittedName>
</protein>